<dbReference type="InterPro" id="IPR011990">
    <property type="entry name" value="TPR-like_helical_dom_sf"/>
</dbReference>
<dbReference type="SUPFAM" id="SSF52540">
    <property type="entry name" value="P-loop containing nucleoside triphosphate hydrolases"/>
    <property type="match status" value="1"/>
</dbReference>
<dbReference type="Gene3D" id="1.25.40.10">
    <property type="entry name" value="Tetratricopeptide repeat domain"/>
    <property type="match status" value="1"/>
</dbReference>
<protein>
    <recommendedName>
        <fullName evidence="6">NB-ARC domain-containing protein</fullName>
    </recommendedName>
</protein>
<feature type="domain" description="NB-ARC" evidence="2">
    <location>
        <begin position="64"/>
        <end position="222"/>
    </location>
</feature>
<comment type="caution">
    <text evidence="4">The sequence shown here is derived from an EMBL/GenBank/DDBJ whole genome shotgun (WGS) entry which is preliminary data.</text>
</comment>
<dbReference type="PANTHER" id="PTHR46082:SF6">
    <property type="entry name" value="AAA+ ATPASE DOMAIN-CONTAINING PROTEIN-RELATED"/>
    <property type="match status" value="1"/>
</dbReference>
<proteinExistence type="predicted"/>
<organism evidence="4 5">
    <name type="scientific">Polyplosphaeria fusca</name>
    <dbReference type="NCBI Taxonomy" id="682080"/>
    <lineage>
        <taxon>Eukaryota</taxon>
        <taxon>Fungi</taxon>
        <taxon>Dikarya</taxon>
        <taxon>Ascomycota</taxon>
        <taxon>Pezizomycotina</taxon>
        <taxon>Dothideomycetes</taxon>
        <taxon>Pleosporomycetidae</taxon>
        <taxon>Pleosporales</taxon>
        <taxon>Tetraplosphaeriaceae</taxon>
        <taxon>Polyplosphaeria</taxon>
    </lineage>
</organism>
<accession>A0A9P4QL14</accession>
<name>A0A9P4QL14_9PLEO</name>
<dbReference type="GO" id="GO:0043531">
    <property type="term" value="F:ADP binding"/>
    <property type="evidence" value="ECO:0007669"/>
    <property type="project" value="InterPro"/>
</dbReference>
<evidence type="ECO:0000313" key="4">
    <source>
        <dbReference type="EMBL" id="KAF2727433.1"/>
    </source>
</evidence>
<sequence length="496" mass="55843">MPLIYGEGEEHALSRLKETTNRRNPQSLPTASSNVPFRRDCDFVDRGDILARVNERCSRPAGRAALVGVGGFGKSQLAIEYAYRVRQQRPDTWVFWVHASNSARLEEAFHGIAERVGLSSQAGAAVDIVPLILKWLSNNASGRWLMIIDNFDEEIAIESRNDGRNISLASLLPQSDHGAILITSRNTDVAWSLISRQQDIIEVSTMSEGEAVQLLQNKLGDRSQNGATQLAKALDCIPLAVVQAAAYINRLGLRMSIAKYLHELRGVENRVQLLQKAAPDLRRDGEALNSVLATWEISFKYIHQRRPSAASLLSFMSFFNRQGIPEFMVRYYTKENIDFEEDVAVLRAFSLIGMTQGEGEFEMHRLVQLATRTWLKSTDTERRWHQTFIQAMAREFPTGEYANWAKCQTLFPHVLPEIEHTDSGNRQPIDLALLFSNAGWYAWRQGLFAQAEDIVSRALNIQKEVLDDGDSNVLLSLSLLGSIFKDLGKYEEAESM</sequence>
<feature type="coiled-coil region" evidence="1">
    <location>
        <begin position="257"/>
        <end position="284"/>
    </location>
</feature>
<evidence type="ECO:0000259" key="3">
    <source>
        <dbReference type="Pfam" id="PF25000"/>
    </source>
</evidence>
<dbReference type="Proteomes" id="UP000799444">
    <property type="component" value="Unassembled WGS sequence"/>
</dbReference>
<keyword evidence="5" id="KW-1185">Reference proteome</keyword>
<dbReference type="InterPro" id="IPR027417">
    <property type="entry name" value="P-loop_NTPase"/>
</dbReference>
<feature type="domain" description="DUF7779" evidence="3">
    <location>
        <begin position="305"/>
        <end position="377"/>
    </location>
</feature>
<reference evidence="4" key="1">
    <citation type="journal article" date="2020" name="Stud. Mycol.">
        <title>101 Dothideomycetes genomes: a test case for predicting lifestyles and emergence of pathogens.</title>
        <authorList>
            <person name="Haridas S."/>
            <person name="Albert R."/>
            <person name="Binder M."/>
            <person name="Bloem J."/>
            <person name="Labutti K."/>
            <person name="Salamov A."/>
            <person name="Andreopoulos B."/>
            <person name="Baker S."/>
            <person name="Barry K."/>
            <person name="Bills G."/>
            <person name="Bluhm B."/>
            <person name="Cannon C."/>
            <person name="Castanera R."/>
            <person name="Culley D."/>
            <person name="Daum C."/>
            <person name="Ezra D."/>
            <person name="Gonzalez J."/>
            <person name="Henrissat B."/>
            <person name="Kuo A."/>
            <person name="Liang C."/>
            <person name="Lipzen A."/>
            <person name="Lutzoni F."/>
            <person name="Magnuson J."/>
            <person name="Mondo S."/>
            <person name="Nolan M."/>
            <person name="Ohm R."/>
            <person name="Pangilinan J."/>
            <person name="Park H.-J."/>
            <person name="Ramirez L."/>
            <person name="Alfaro M."/>
            <person name="Sun H."/>
            <person name="Tritt A."/>
            <person name="Yoshinaga Y."/>
            <person name="Zwiers L.-H."/>
            <person name="Turgeon B."/>
            <person name="Goodwin S."/>
            <person name="Spatafora J."/>
            <person name="Crous P."/>
            <person name="Grigoriev I."/>
        </authorList>
    </citation>
    <scope>NUCLEOTIDE SEQUENCE</scope>
    <source>
        <strain evidence="4">CBS 125425</strain>
    </source>
</reference>
<dbReference type="PANTHER" id="PTHR46082">
    <property type="entry name" value="ATP/GTP-BINDING PROTEIN-RELATED"/>
    <property type="match status" value="1"/>
</dbReference>
<dbReference type="Pfam" id="PF25000">
    <property type="entry name" value="DUF7779"/>
    <property type="match status" value="1"/>
</dbReference>
<dbReference type="InterPro" id="IPR056681">
    <property type="entry name" value="DUF7779"/>
</dbReference>
<dbReference type="AlphaFoldDB" id="A0A9P4QL14"/>
<evidence type="ECO:0000259" key="2">
    <source>
        <dbReference type="Pfam" id="PF00931"/>
    </source>
</evidence>
<keyword evidence="1" id="KW-0175">Coiled coil</keyword>
<dbReference type="Gene3D" id="3.40.50.300">
    <property type="entry name" value="P-loop containing nucleotide triphosphate hydrolases"/>
    <property type="match status" value="1"/>
</dbReference>
<evidence type="ECO:0000256" key="1">
    <source>
        <dbReference type="SAM" id="Coils"/>
    </source>
</evidence>
<dbReference type="InterPro" id="IPR002182">
    <property type="entry name" value="NB-ARC"/>
</dbReference>
<feature type="non-terminal residue" evidence="4">
    <location>
        <position position="496"/>
    </location>
</feature>
<evidence type="ECO:0000313" key="5">
    <source>
        <dbReference type="Proteomes" id="UP000799444"/>
    </source>
</evidence>
<dbReference type="EMBL" id="ML996332">
    <property type="protein sequence ID" value="KAF2727433.1"/>
    <property type="molecule type" value="Genomic_DNA"/>
</dbReference>
<evidence type="ECO:0008006" key="6">
    <source>
        <dbReference type="Google" id="ProtNLM"/>
    </source>
</evidence>
<dbReference type="InterPro" id="IPR053137">
    <property type="entry name" value="NLR-like"/>
</dbReference>
<dbReference type="Pfam" id="PF00931">
    <property type="entry name" value="NB-ARC"/>
    <property type="match status" value="1"/>
</dbReference>
<gene>
    <name evidence="4" type="ORF">EJ04DRAFT_451317</name>
</gene>
<dbReference type="Pfam" id="PF13424">
    <property type="entry name" value="TPR_12"/>
    <property type="match status" value="1"/>
</dbReference>
<dbReference type="OrthoDB" id="20872at2759"/>
<dbReference type="SUPFAM" id="SSF48452">
    <property type="entry name" value="TPR-like"/>
    <property type="match status" value="1"/>
</dbReference>